<dbReference type="Pfam" id="PF00106">
    <property type="entry name" value="adh_short"/>
    <property type="match status" value="1"/>
</dbReference>
<dbReference type="InterPro" id="IPR002347">
    <property type="entry name" value="SDR_fam"/>
</dbReference>
<organism evidence="7 8">
    <name type="scientific">Larinioides sclopetarius</name>
    <dbReference type="NCBI Taxonomy" id="280406"/>
    <lineage>
        <taxon>Eukaryota</taxon>
        <taxon>Metazoa</taxon>
        <taxon>Ecdysozoa</taxon>
        <taxon>Arthropoda</taxon>
        <taxon>Chelicerata</taxon>
        <taxon>Arachnida</taxon>
        <taxon>Araneae</taxon>
        <taxon>Araneomorphae</taxon>
        <taxon>Entelegynae</taxon>
        <taxon>Araneoidea</taxon>
        <taxon>Araneidae</taxon>
        <taxon>Larinioides</taxon>
    </lineage>
</organism>
<dbReference type="SUPFAM" id="SSF51735">
    <property type="entry name" value="NAD(P)-binding Rossmann-fold domains"/>
    <property type="match status" value="1"/>
</dbReference>
<dbReference type="CDD" id="cd05356">
    <property type="entry name" value="17beta-HSD1_like_SDR_c"/>
    <property type="match status" value="1"/>
</dbReference>
<accession>A0AAV1Z9B7</accession>
<dbReference type="GO" id="GO:0016491">
    <property type="term" value="F:oxidoreductase activity"/>
    <property type="evidence" value="ECO:0007669"/>
    <property type="project" value="UniProtKB-KW"/>
</dbReference>
<dbReference type="PANTHER" id="PTHR43899:SF13">
    <property type="entry name" value="RH59310P"/>
    <property type="match status" value="1"/>
</dbReference>
<dbReference type="Gene3D" id="3.40.50.720">
    <property type="entry name" value="NAD(P)-binding Rossmann-like Domain"/>
    <property type="match status" value="1"/>
</dbReference>
<dbReference type="PIRSF" id="PIRSF000126">
    <property type="entry name" value="11-beta-HSD1"/>
    <property type="match status" value="1"/>
</dbReference>
<evidence type="ECO:0000256" key="6">
    <source>
        <dbReference type="SAM" id="Phobius"/>
    </source>
</evidence>
<dbReference type="InterPro" id="IPR036291">
    <property type="entry name" value="NAD(P)-bd_dom_sf"/>
</dbReference>
<keyword evidence="3" id="KW-0521">NADP</keyword>
<dbReference type="AlphaFoldDB" id="A0AAV1Z9B7"/>
<evidence type="ECO:0000256" key="3">
    <source>
        <dbReference type="ARBA" id="ARBA00022857"/>
    </source>
</evidence>
<evidence type="ECO:0000256" key="1">
    <source>
        <dbReference type="ARBA" id="ARBA00004240"/>
    </source>
</evidence>
<name>A0AAV1Z9B7_9ARAC</name>
<sequence>MIYTTSDAIRNCNYLKAIGFVIVSIHILKIIFIILRKLYFRLKIFYGFNPWKNLGNWAVVTGGSDGIGKAYAEELAARGFDICLISRNVEKLNSAAKEIEENHQVSVKTISIDFTAGPEIYQEIENQLKNLDGGIGVLVNNVGMSYKYAEYFHLVPDGHKMMKIVLPMMKTKGIVINVSSLMAIYPMPMLAVYSACKAYVDYLSRAVQDEYKGKGITIQCVLPAFVATKMSSRRPSLEIPSAKTYVSSAIKTVGIEDYTYGYFPHKIRGFVHQWLKAYMPARFNLALSLHFMKKYKEGYFRKMKKIEESQKAALASQS</sequence>
<dbReference type="Proteomes" id="UP001497382">
    <property type="component" value="Unassembled WGS sequence"/>
</dbReference>
<dbReference type="PANTHER" id="PTHR43899">
    <property type="entry name" value="RH59310P"/>
    <property type="match status" value="1"/>
</dbReference>
<feature type="transmembrane region" description="Helical" evidence="6">
    <location>
        <begin position="14"/>
        <end position="35"/>
    </location>
</feature>
<dbReference type="EMBL" id="CAXIEN010000032">
    <property type="protein sequence ID" value="CAL1268304.1"/>
    <property type="molecule type" value="Genomic_DNA"/>
</dbReference>
<gene>
    <name evidence="7" type="ORF">LARSCL_LOCUS4098</name>
</gene>
<keyword evidence="6" id="KW-0812">Transmembrane</keyword>
<dbReference type="PRINTS" id="PR00080">
    <property type="entry name" value="SDRFAMILY"/>
</dbReference>
<protein>
    <submittedName>
        <fullName evidence="7">Uncharacterized protein</fullName>
    </submittedName>
</protein>
<dbReference type="PRINTS" id="PR00081">
    <property type="entry name" value="GDHRDH"/>
</dbReference>
<dbReference type="InterPro" id="IPR020904">
    <property type="entry name" value="Sc_DH/Rdtase_CS"/>
</dbReference>
<keyword evidence="8" id="KW-1185">Reference proteome</keyword>
<evidence type="ECO:0000256" key="4">
    <source>
        <dbReference type="ARBA" id="ARBA00023002"/>
    </source>
</evidence>
<evidence type="ECO:0000256" key="2">
    <source>
        <dbReference type="ARBA" id="ARBA00006484"/>
    </source>
</evidence>
<evidence type="ECO:0000313" key="8">
    <source>
        <dbReference type="Proteomes" id="UP001497382"/>
    </source>
</evidence>
<comment type="subcellular location">
    <subcellularLocation>
        <location evidence="1">Endoplasmic reticulum</location>
    </subcellularLocation>
</comment>
<keyword evidence="6" id="KW-1133">Transmembrane helix</keyword>
<dbReference type="PROSITE" id="PS00061">
    <property type="entry name" value="ADH_SHORT"/>
    <property type="match status" value="1"/>
</dbReference>
<proteinExistence type="inferred from homology"/>
<dbReference type="GO" id="GO:0005783">
    <property type="term" value="C:endoplasmic reticulum"/>
    <property type="evidence" value="ECO:0007669"/>
    <property type="project" value="UniProtKB-SubCell"/>
</dbReference>
<dbReference type="FunFam" id="3.40.50.720:FF:000137">
    <property type="entry name" value="Hydroxysteroid (17-beta) dehydrogenase 3"/>
    <property type="match status" value="1"/>
</dbReference>
<dbReference type="InterPro" id="IPR051019">
    <property type="entry name" value="VLCFA-Steroid_DH"/>
</dbReference>
<evidence type="ECO:0000256" key="5">
    <source>
        <dbReference type="RuleBase" id="RU000363"/>
    </source>
</evidence>
<comment type="similarity">
    <text evidence="2 5">Belongs to the short-chain dehydrogenases/reductases (SDR) family.</text>
</comment>
<comment type="caution">
    <text evidence="7">The sequence shown here is derived from an EMBL/GenBank/DDBJ whole genome shotgun (WGS) entry which is preliminary data.</text>
</comment>
<evidence type="ECO:0000313" key="7">
    <source>
        <dbReference type="EMBL" id="CAL1268304.1"/>
    </source>
</evidence>
<keyword evidence="6" id="KW-0472">Membrane</keyword>
<keyword evidence="4" id="KW-0560">Oxidoreductase</keyword>
<reference evidence="7 8" key="1">
    <citation type="submission" date="2024-04" db="EMBL/GenBank/DDBJ databases">
        <authorList>
            <person name="Rising A."/>
            <person name="Reimegard J."/>
            <person name="Sonavane S."/>
            <person name="Akerstrom W."/>
            <person name="Nylinder S."/>
            <person name="Hedman E."/>
            <person name="Kallberg Y."/>
        </authorList>
    </citation>
    <scope>NUCLEOTIDE SEQUENCE [LARGE SCALE GENOMIC DNA]</scope>
</reference>